<dbReference type="EC" id="3.4.21.102" evidence="9"/>
<proteinExistence type="inferred from homology"/>
<dbReference type="eggNOG" id="ENOG502QSWI">
    <property type="taxonomic scope" value="Eukaryota"/>
</dbReference>
<keyword evidence="3" id="KW-0645">Protease</keyword>
<dbReference type="FunCoup" id="D8S8M7">
    <property type="interactions" value="1309"/>
</dbReference>
<dbReference type="InterPro" id="IPR004447">
    <property type="entry name" value="Peptidase_S41A"/>
</dbReference>
<dbReference type="EMBL" id="GL377607">
    <property type="protein sequence ID" value="EFJ19183.1"/>
    <property type="molecule type" value="Genomic_DNA"/>
</dbReference>
<accession>D8S8M7</accession>
<dbReference type="FunFam" id="3.30.750.44:FF:000010">
    <property type="entry name" value="Carboxyl-terminal-processing peptidase 1 chloroplastic"/>
    <property type="match status" value="1"/>
</dbReference>
<dbReference type="InterPro" id="IPR001478">
    <property type="entry name" value="PDZ"/>
</dbReference>
<keyword evidence="12" id="KW-1185">Reference proteome</keyword>
<dbReference type="CDD" id="cd06782">
    <property type="entry name" value="cpPDZ_CPP-like"/>
    <property type="match status" value="1"/>
</dbReference>
<dbReference type="Gene3D" id="2.30.42.10">
    <property type="match status" value="1"/>
</dbReference>
<evidence type="ECO:0000313" key="12">
    <source>
        <dbReference type="Proteomes" id="UP000001514"/>
    </source>
</evidence>
<dbReference type="SMART" id="SM00245">
    <property type="entry name" value="TSPc"/>
    <property type="match status" value="1"/>
</dbReference>
<evidence type="ECO:0000313" key="11">
    <source>
        <dbReference type="EMBL" id="EFJ19183.1"/>
    </source>
</evidence>
<dbReference type="GO" id="GO:0006508">
    <property type="term" value="P:proteolysis"/>
    <property type="evidence" value="ECO:0007669"/>
    <property type="project" value="UniProtKB-KW"/>
</dbReference>
<dbReference type="PROSITE" id="PS50106">
    <property type="entry name" value="PDZ"/>
    <property type="match status" value="1"/>
</dbReference>
<dbReference type="PANTHER" id="PTHR32060">
    <property type="entry name" value="TAIL-SPECIFIC PROTEASE"/>
    <property type="match status" value="1"/>
</dbReference>
<dbReference type="Gramene" id="EFJ19183">
    <property type="protein sequence ID" value="EFJ19183"/>
    <property type="gene ID" value="SELMODRAFT_111680"/>
</dbReference>
<dbReference type="InParanoid" id="D8S8M7"/>
<comment type="function">
    <text evidence="8">Protease involved in the C-terminal processing of the chloroplastic D1 protein of photosystem II. This proteolytic processing is necessary to allow the light-driven assembly of the tetranuclear manganese cluster, which is responsible for photosynthetic water oxidation.</text>
</comment>
<dbReference type="InterPro" id="IPR029045">
    <property type="entry name" value="ClpP/crotonase-like_dom_sf"/>
</dbReference>
<dbReference type="STRING" id="88036.D8S8M7"/>
<evidence type="ECO:0000256" key="8">
    <source>
        <dbReference type="ARBA" id="ARBA00060065"/>
    </source>
</evidence>
<dbReference type="OMA" id="EDAFCSC"/>
<protein>
    <recommendedName>
        <fullName evidence="9">C-terminal processing peptidase</fullName>
        <ecNumber evidence="9">3.4.21.102</ecNumber>
    </recommendedName>
</protein>
<dbReference type="SUPFAM" id="SSF52096">
    <property type="entry name" value="ClpP/crotonase"/>
    <property type="match status" value="1"/>
</dbReference>
<evidence type="ECO:0000256" key="7">
    <source>
        <dbReference type="ARBA" id="ARBA00051784"/>
    </source>
</evidence>
<dbReference type="GO" id="GO:0004252">
    <property type="term" value="F:serine-type endopeptidase activity"/>
    <property type="evidence" value="ECO:0007669"/>
    <property type="project" value="UniProtKB-EC"/>
</dbReference>
<evidence type="ECO:0000256" key="9">
    <source>
        <dbReference type="ARBA" id="ARBA00066637"/>
    </source>
</evidence>
<dbReference type="MEROPS" id="S41.002"/>
<dbReference type="FunFam" id="2.30.42.10:FF:000063">
    <property type="entry name" value="Peptidase, S41 family"/>
    <property type="match status" value="1"/>
</dbReference>
<evidence type="ECO:0000256" key="1">
    <source>
        <dbReference type="ARBA" id="ARBA00004456"/>
    </source>
</evidence>
<dbReference type="CDD" id="cd07560">
    <property type="entry name" value="Peptidase_S41_CPP"/>
    <property type="match status" value="1"/>
</dbReference>
<evidence type="ECO:0000256" key="2">
    <source>
        <dbReference type="ARBA" id="ARBA00009179"/>
    </source>
</evidence>
<keyword evidence="5" id="KW-0720">Serine protease</keyword>
<dbReference type="Gene3D" id="3.90.226.10">
    <property type="entry name" value="2-enoyl-CoA Hydratase, Chain A, domain 1"/>
    <property type="match status" value="1"/>
</dbReference>
<evidence type="ECO:0000256" key="6">
    <source>
        <dbReference type="ARBA" id="ARBA00023078"/>
    </source>
</evidence>
<dbReference type="GO" id="GO:0009543">
    <property type="term" value="C:chloroplast thylakoid lumen"/>
    <property type="evidence" value="ECO:0007669"/>
    <property type="project" value="UniProtKB-SubCell"/>
</dbReference>
<dbReference type="FunFam" id="3.30.750.44:FF:000002">
    <property type="entry name" value="carboxyl-terminal-processing peptidase 2, chloroplastic"/>
    <property type="match status" value="1"/>
</dbReference>
<evidence type="ECO:0000256" key="4">
    <source>
        <dbReference type="ARBA" id="ARBA00022801"/>
    </source>
</evidence>
<reference evidence="11 12" key="1">
    <citation type="journal article" date="2011" name="Science">
        <title>The Selaginella genome identifies genetic changes associated with the evolution of vascular plants.</title>
        <authorList>
            <person name="Banks J.A."/>
            <person name="Nishiyama T."/>
            <person name="Hasebe M."/>
            <person name="Bowman J.L."/>
            <person name="Gribskov M."/>
            <person name="dePamphilis C."/>
            <person name="Albert V.A."/>
            <person name="Aono N."/>
            <person name="Aoyama T."/>
            <person name="Ambrose B.A."/>
            <person name="Ashton N.W."/>
            <person name="Axtell M.J."/>
            <person name="Barker E."/>
            <person name="Barker M.S."/>
            <person name="Bennetzen J.L."/>
            <person name="Bonawitz N.D."/>
            <person name="Chapple C."/>
            <person name="Cheng C."/>
            <person name="Correa L.G."/>
            <person name="Dacre M."/>
            <person name="DeBarry J."/>
            <person name="Dreyer I."/>
            <person name="Elias M."/>
            <person name="Engstrom E.M."/>
            <person name="Estelle M."/>
            <person name="Feng L."/>
            <person name="Finet C."/>
            <person name="Floyd S.K."/>
            <person name="Frommer W.B."/>
            <person name="Fujita T."/>
            <person name="Gramzow L."/>
            <person name="Gutensohn M."/>
            <person name="Harholt J."/>
            <person name="Hattori M."/>
            <person name="Heyl A."/>
            <person name="Hirai T."/>
            <person name="Hiwatashi Y."/>
            <person name="Ishikawa M."/>
            <person name="Iwata M."/>
            <person name="Karol K.G."/>
            <person name="Koehler B."/>
            <person name="Kolukisaoglu U."/>
            <person name="Kubo M."/>
            <person name="Kurata T."/>
            <person name="Lalonde S."/>
            <person name="Li K."/>
            <person name="Li Y."/>
            <person name="Litt A."/>
            <person name="Lyons E."/>
            <person name="Manning G."/>
            <person name="Maruyama T."/>
            <person name="Michael T.P."/>
            <person name="Mikami K."/>
            <person name="Miyazaki S."/>
            <person name="Morinaga S."/>
            <person name="Murata T."/>
            <person name="Mueller-Roeber B."/>
            <person name="Nelson D.R."/>
            <person name="Obara M."/>
            <person name="Oguri Y."/>
            <person name="Olmstead R.G."/>
            <person name="Onodera N."/>
            <person name="Petersen B.L."/>
            <person name="Pils B."/>
            <person name="Prigge M."/>
            <person name="Rensing S.A."/>
            <person name="Riano-Pachon D.M."/>
            <person name="Roberts A.W."/>
            <person name="Sato Y."/>
            <person name="Scheller H.V."/>
            <person name="Schulz B."/>
            <person name="Schulz C."/>
            <person name="Shakirov E.V."/>
            <person name="Shibagaki N."/>
            <person name="Shinohara N."/>
            <person name="Shippen D.E."/>
            <person name="Soerensen I."/>
            <person name="Sotooka R."/>
            <person name="Sugimoto N."/>
            <person name="Sugita M."/>
            <person name="Sumikawa N."/>
            <person name="Tanurdzic M."/>
            <person name="Theissen G."/>
            <person name="Ulvskov P."/>
            <person name="Wakazuki S."/>
            <person name="Weng J.K."/>
            <person name="Willats W.W."/>
            <person name="Wipf D."/>
            <person name="Wolf P.G."/>
            <person name="Yang L."/>
            <person name="Zimmer A.D."/>
            <person name="Zhu Q."/>
            <person name="Mitros T."/>
            <person name="Hellsten U."/>
            <person name="Loque D."/>
            <person name="Otillar R."/>
            <person name="Salamov A."/>
            <person name="Schmutz J."/>
            <person name="Shapiro H."/>
            <person name="Lindquist E."/>
            <person name="Lucas S."/>
            <person name="Rokhsar D."/>
            <person name="Grigoriev I.V."/>
        </authorList>
    </citation>
    <scope>NUCLEOTIDE SEQUENCE [LARGE SCALE GENOMIC DNA]</scope>
</reference>
<dbReference type="Gene3D" id="3.30.750.44">
    <property type="match status" value="1"/>
</dbReference>
<comment type="catalytic activity">
    <reaction evidence="7">
        <text>The enzyme shows specific recognition of a C-terminal tripeptide, Xaa-Yaa-Zaa, in which Xaa is preferably Ala or Leu, Yaa is preferably Ala or Tyr, and Zaa is preferably Ala, but then cleaves at a variable distance from the C-terminus. A typical cleavage is -Ala-Ala-|-Arg-Ala-Ala-Lys-Glu-Asn-Tyr-Ala-Leu-Ala-Ala.</text>
        <dbReference type="EC" id="3.4.21.102"/>
    </reaction>
</comment>
<evidence type="ECO:0000256" key="5">
    <source>
        <dbReference type="ARBA" id="ARBA00022825"/>
    </source>
</evidence>
<keyword evidence="4" id="KW-0378">Hydrolase</keyword>
<dbReference type="OrthoDB" id="43580at2759"/>
<dbReference type="PANTHER" id="PTHR32060:SF7">
    <property type="entry name" value="CARBOXYL-TERMINAL-PROCESSING PEPTIDASE 2, CHLOROPLASTIC"/>
    <property type="match status" value="1"/>
</dbReference>
<dbReference type="Proteomes" id="UP000001514">
    <property type="component" value="Unassembled WGS sequence"/>
</dbReference>
<comment type="subcellular location">
    <subcellularLocation>
        <location evidence="1">Plastid</location>
        <location evidence="1">Chloroplast thylakoid lumen</location>
    </subcellularLocation>
</comment>
<feature type="domain" description="PDZ" evidence="10">
    <location>
        <begin position="73"/>
        <end position="161"/>
    </location>
</feature>
<organism evidence="12">
    <name type="scientific">Selaginella moellendorffii</name>
    <name type="common">Spikemoss</name>
    <dbReference type="NCBI Taxonomy" id="88036"/>
    <lineage>
        <taxon>Eukaryota</taxon>
        <taxon>Viridiplantae</taxon>
        <taxon>Streptophyta</taxon>
        <taxon>Embryophyta</taxon>
        <taxon>Tracheophyta</taxon>
        <taxon>Lycopodiopsida</taxon>
        <taxon>Selaginellales</taxon>
        <taxon>Selaginellaceae</taxon>
        <taxon>Selaginella</taxon>
    </lineage>
</organism>
<dbReference type="Pfam" id="PF17820">
    <property type="entry name" value="PDZ_6"/>
    <property type="match status" value="1"/>
</dbReference>
<dbReference type="HOGENOM" id="CLU_017295_0_0_1"/>
<dbReference type="SMART" id="SM00228">
    <property type="entry name" value="PDZ"/>
    <property type="match status" value="1"/>
</dbReference>
<dbReference type="AlphaFoldDB" id="D8S8M7"/>
<dbReference type="GO" id="GO:0004175">
    <property type="term" value="F:endopeptidase activity"/>
    <property type="evidence" value="ECO:0000318"/>
    <property type="project" value="GO_Central"/>
</dbReference>
<dbReference type="Pfam" id="PF03572">
    <property type="entry name" value="Peptidase_S41"/>
    <property type="match status" value="1"/>
</dbReference>
<dbReference type="InterPro" id="IPR041489">
    <property type="entry name" value="PDZ_6"/>
</dbReference>
<gene>
    <name evidence="11" type="ORF">SELMODRAFT_111680</name>
</gene>
<feature type="non-terminal residue" evidence="11">
    <location>
        <position position="1"/>
    </location>
</feature>
<comment type="similarity">
    <text evidence="2">Belongs to the peptidase S41A family.</text>
</comment>
<dbReference type="KEGG" id="smo:SELMODRAFT_111680"/>
<dbReference type="NCBIfam" id="TIGR00225">
    <property type="entry name" value="prc"/>
    <property type="match status" value="1"/>
</dbReference>
<keyword evidence="6" id="KW-0793">Thylakoid</keyword>
<dbReference type="SUPFAM" id="SSF50156">
    <property type="entry name" value="PDZ domain-like"/>
    <property type="match status" value="1"/>
</dbReference>
<sequence length="389" mass="42250">ALTEENLLFLEAWRTIDRAYVDKSFNGQSWFRYRENVLRNEPMNTREETYAAIRKMLATLDDPFTRFLEPEKFKSLVSGTTGALTGVGLEVGFDANSSGLPDELVVVTPVAGGPAARAGIQPGDVILEIDGEKVGGLSLYDAAKKLQGPENSSVILTVLDRESRMENTMTLTREKIVVNPVTWKLCEVSSYQKLGYIRLSTFNQNSVRAVQQALEALHKSGASGYVLDIRNNGGGYFPAVIDIAKMWLDKGVIVYIADNRGIRDIYEADGGSAIAPSEPLALLVNKGTASASEILAGAFKDNDRATVLGEPTFGKGKIQSVFELSDGSGLVVTTARYQTPDKIDIDKVGVSPDRPLPEAIPRDGESFCKCLQGSGSQECRIPLSSLFKK</sequence>
<evidence type="ECO:0000256" key="3">
    <source>
        <dbReference type="ARBA" id="ARBA00022670"/>
    </source>
</evidence>
<dbReference type="InterPro" id="IPR036034">
    <property type="entry name" value="PDZ_sf"/>
</dbReference>
<dbReference type="InterPro" id="IPR005151">
    <property type="entry name" value="Tail-specific_protease"/>
</dbReference>
<evidence type="ECO:0000259" key="10">
    <source>
        <dbReference type="PROSITE" id="PS50106"/>
    </source>
</evidence>
<name>D8S8M7_SELML</name>